<sequence length="598" mass="65688">MSNIRYDSSPSRSLLDHSKSGLTTKRTVAALLAALVLPTAFADDQQIQQMQQQVNDLEQRLQEMKAQMEEIQKKNKEIADKNKEIADKNKEIVDKTQQISTKNQELEGQHQQLQAQTFEISGKFKAIQDQWDLIPTTNKNQGGFIMDGVTLAFGGYLAEENAIRSSNLQADINSPFSKIPFNPNPGNLLLTPTQAQQAASGYYNQSSFNATARQSRFSVMAQGNADKNTLVTGYYEMDWLGDSPTANGTQSNSYTARVRHLYTNIDWMDKGWHMLAGQSWSLAVLNTQGVTPRNEEIPVVIDAEYMPGFVWNRQAQIRVVKDWDKKYWAAISLEQSQTSGVGGSTPNGVLNSYTLPAQAGGLLTPGNYSVNKFPDIIGKLAMETNLGHYEVFGMLRNFDGTYSNANVTAAGQSSWAGSMGFGSVLKIIPHTLDFKISGLYGNGVGRYGTSTLNDATIGPNGELTPMRGGSFLTGLTLHVKPTFDIYADIGRDWINGYTYGSGGQTYGYGSNVLANPGQFTSQAALSGFTPYDLHSVTQETLGFWWAAYKGYYGAAKVGVQYSHTGVSAFSVRASQYGGSFTPYTFDNMILTSIRFYPM</sequence>
<protein>
    <recommendedName>
        <fullName evidence="5">DUF3373 family protein</fullName>
    </recommendedName>
</protein>
<evidence type="ECO:0000313" key="4">
    <source>
        <dbReference type="Proteomes" id="UP000683551"/>
    </source>
</evidence>
<dbReference type="AlphaFoldDB" id="A0A9E6SWZ1"/>
<evidence type="ECO:0008006" key="5">
    <source>
        <dbReference type="Google" id="ProtNLM"/>
    </source>
</evidence>
<evidence type="ECO:0000256" key="1">
    <source>
        <dbReference type="SAM" id="Coils"/>
    </source>
</evidence>
<keyword evidence="2" id="KW-0732">Signal</keyword>
<feature type="signal peptide" evidence="2">
    <location>
        <begin position="1"/>
        <end position="42"/>
    </location>
</feature>
<accession>A0A9E6SWZ1</accession>
<reference evidence="3" key="1">
    <citation type="submission" date="2021-02" db="EMBL/GenBank/DDBJ databases">
        <title>Comparative genomics of Ferrovum myxofaciens strains, predominant extremophile bacteria forming large biofilm stalactites in acid mine ecosystems.</title>
        <authorList>
            <person name="Burkartova K."/>
            <person name="Ridl J."/>
            <person name="Pajer P."/>
            <person name="Falteisek L."/>
        </authorList>
    </citation>
    <scope>NUCLEOTIDE SEQUENCE</scope>
    <source>
        <strain evidence="3">MI1III</strain>
    </source>
</reference>
<gene>
    <name evidence="3" type="ORF">JZL65_10200</name>
</gene>
<name>A0A9E6SWZ1_9PROT</name>
<feature type="chain" id="PRO_5038943750" description="DUF3373 family protein" evidence="2">
    <location>
        <begin position="43"/>
        <end position="598"/>
    </location>
</feature>
<feature type="coiled-coil region" evidence="1">
    <location>
        <begin position="40"/>
        <end position="116"/>
    </location>
</feature>
<evidence type="ECO:0000256" key="2">
    <source>
        <dbReference type="SAM" id="SignalP"/>
    </source>
</evidence>
<dbReference type="Gene3D" id="1.10.287.950">
    <property type="entry name" value="Methyl-accepting chemotaxis protein"/>
    <property type="match status" value="1"/>
</dbReference>
<evidence type="ECO:0000313" key="3">
    <source>
        <dbReference type="EMBL" id="QWY76854.1"/>
    </source>
</evidence>
<proteinExistence type="predicted"/>
<organism evidence="3 4">
    <name type="scientific">Ferrovum myxofaciens</name>
    <dbReference type="NCBI Taxonomy" id="416213"/>
    <lineage>
        <taxon>Bacteria</taxon>
        <taxon>Pseudomonadati</taxon>
        <taxon>Pseudomonadota</taxon>
        <taxon>Betaproteobacteria</taxon>
        <taxon>Ferrovales</taxon>
        <taxon>Ferrovaceae</taxon>
        <taxon>Ferrovum</taxon>
    </lineage>
</organism>
<dbReference type="RefSeq" id="WP_273143979.1">
    <property type="nucleotide sequence ID" value="NZ_CP053675.1"/>
</dbReference>
<dbReference type="EMBL" id="CP071137">
    <property type="protein sequence ID" value="QWY76854.1"/>
    <property type="molecule type" value="Genomic_DNA"/>
</dbReference>
<keyword evidence="1" id="KW-0175">Coiled coil</keyword>
<dbReference type="Proteomes" id="UP000683551">
    <property type="component" value="Chromosome"/>
</dbReference>